<keyword evidence="2" id="KW-1185">Reference proteome</keyword>
<dbReference type="PATRIC" id="fig|47311.3.peg.1126"/>
<comment type="caution">
    <text evidence="1">The sequence shown here is derived from an EMBL/GenBank/DDBJ whole genome shotgun (WGS) entry which is preliminary data.</text>
</comment>
<dbReference type="EMBL" id="LWMW01000098">
    <property type="protein sequence ID" value="KZX16154.1"/>
    <property type="molecule type" value="Genomic_DNA"/>
</dbReference>
<gene>
    <name evidence="1" type="ORF">MBCUT_10200</name>
</gene>
<reference evidence="1 2" key="1">
    <citation type="submission" date="2016-04" db="EMBL/GenBank/DDBJ databases">
        <title>Genome sequence of Methanobrevibacter cuticularis DSM 11139.</title>
        <authorList>
            <person name="Poehlein A."/>
            <person name="Seedorf H."/>
            <person name="Daniel R."/>
        </authorList>
    </citation>
    <scope>NUCLEOTIDE SEQUENCE [LARGE SCALE GENOMIC DNA]</scope>
    <source>
        <strain evidence="1 2">DSM 11139</strain>
    </source>
</reference>
<dbReference type="AlphaFoldDB" id="A0A166E0U3"/>
<accession>A0A166E0U3</accession>
<sequence>MIDESKIELLKVSVDSDKNITDFIKEDFLNKFKDEFDEVKAINLVLAVSNEDTPDDLIILGHSSIADSDKKKLTIDTNAQGISSSSDKLMKKIIDIL</sequence>
<proteinExistence type="predicted"/>
<dbReference type="Proteomes" id="UP000077275">
    <property type="component" value="Unassembled WGS sequence"/>
</dbReference>
<evidence type="ECO:0000313" key="1">
    <source>
        <dbReference type="EMBL" id="KZX16154.1"/>
    </source>
</evidence>
<dbReference type="RefSeq" id="WP_067259616.1">
    <property type="nucleotide sequence ID" value="NZ_LWMW01000098.1"/>
</dbReference>
<evidence type="ECO:0000313" key="2">
    <source>
        <dbReference type="Proteomes" id="UP000077275"/>
    </source>
</evidence>
<name>A0A166E0U3_9EURY</name>
<protein>
    <submittedName>
        <fullName evidence="1">Uncharacterized protein</fullName>
    </submittedName>
</protein>
<dbReference type="STRING" id="47311.MBCUT_10200"/>
<organism evidence="1 2">
    <name type="scientific">Methanobrevibacter cuticularis</name>
    <dbReference type="NCBI Taxonomy" id="47311"/>
    <lineage>
        <taxon>Archaea</taxon>
        <taxon>Methanobacteriati</taxon>
        <taxon>Methanobacteriota</taxon>
        <taxon>Methanomada group</taxon>
        <taxon>Methanobacteria</taxon>
        <taxon>Methanobacteriales</taxon>
        <taxon>Methanobacteriaceae</taxon>
        <taxon>Methanobrevibacter</taxon>
    </lineage>
</organism>